<evidence type="ECO:0000259" key="6">
    <source>
        <dbReference type="Pfam" id="PF00700"/>
    </source>
</evidence>
<keyword evidence="3 4" id="KW-0975">Bacterial flagellum</keyword>
<keyword evidence="7" id="KW-0282">Flagellum</keyword>
<feature type="domain" description="Flagellin C-terminal" evidence="6">
    <location>
        <begin position="444"/>
        <end position="529"/>
    </location>
</feature>
<gene>
    <name evidence="7" type="ORF">EDD73_1487</name>
</gene>
<reference evidence="7 8" key="1">
    <citation type="submission" date="2019-03" db="EMBL/GenBank/DDBJ databases">
        <title>Genomic Encyclopedia of Type Strains, Phase IV (KMG-IV): sequencing the most valuable type-strain genomes for metagenomic binning, comparative biology and taxonomic classification.</title>
        <authorList>
            <person name="Goeker M."/>
        </authorList>
    </citation>
    <scope>NUCLEOTIDE SEQUENCE [LARGE SCALE GENOMIC DNA]</scope>
    <source>
        <strain evidence="7 8">DSM 11170</strain>
    </source>
</reference>
<dbReference type="GO" id="GO:0005198">
    <property type="term" value="F:structural molecule activity"/>
    <property type="evidence" value="ECO:0007669"/>
    <property type="project" value="UniProtKB-UniRule"/>
</dbReference>
<proteinExistence type="inferred from homology"/>
<dbReference type="InterPro" id="IPR001492">
    <property type="entry name" value="Flagellin"/>
</dbReference>
<dbReference type="PANTHER" id="PTHR42792:SF2">
    <property type="entry name" value="FLAGELLIN"/>
    <property type="match status" value="1"/>
</dbReference>
<dbReference type="Proteomes" id="UP000294813">
    <property type="component" value="Unassembled WGS sequence"/>
</dbReference>
<dbReference type="GO" id="GO:0009288">
    <property type="term" value="C:bacterial-type flagellum"/>
    <property type="evidence" value="ECO:0007669"/>
    <property type="project" value="UniProtKB-SubCell"/>
</dbReference>
<dbReference type="SUPFAM" id="SSF64518">
    <property type="entry name" value="Phase 1 flagellin"/>
    <property type="match status" value="1"/>
</dbReference>
<evidence type="ECO:0000256" key="1">
    <source>
        <dbReference type="ARBA" id="ARBA00005709"/>
    </source>
</evidence>
<dbReference type="PRINTS" id="PR00207">
    <property type="entry name" value="FLAGELLIN"/>
</dbReference>
<keyword evidence="8" id="KW-1185">Reference proteome</keyword>
<dbReference type="InterPro" id="IPR001029">
    <property type="entry name" value="Flagellin_N"/>
</dbReference>
<name>A0A4R2RCE1_9FIRM</name>
<organism evidence="7 8">
    <name type="scientific">Heliophilum fasciatum</name>
    <dbReference type="NCBI Taxonomy" id="35700"/>
    <lineage>
        <taxon>Bacteria</taxon>
        <taxon>Bacillati</taxon>
        <taxon>Bacillota</taxon>
        <taxon>Clostridia</taxon>
        <taxon>Eubacteriales</taxon>
        <taxon>Heliobacteriaceae</taxon>
        <taxon>Heliophilum</taxon>
    </lineage>
</organism>
<keyword evidence="7" id="KW-0969">Cilium</keyword>
<dbReference type="Gene3D" id="6.10.10.10">
    <property type="entry name" value="Flagellar export chaperone, C-terminal domain"/>
    <property type="match status" value="1"/>
</dbReference>
<dbReference type="AlphaFoldDB" id="A0A4R2RCE1"/>
<comment type="function">
    <text evidence="4">Flagellin is the subunit protein which polymerizes to form the filaments of bacterial flagella.</text>
</comment>
<keyword evidence="7" id="KW-0966">Cell projection</keyword>
<keyword evidence="4" id="KW-0964">Secreted</keyword>
<accession>A0A4R2RCE1</accession>
<dbReference type="Gene3D" id="1.20.1330.10">
    <property type="entry name" value="f41 fragment of flagellin, N-terminal domain"/>
    <property type="match status" value="2"/>
</dbReference>
<feature type="domain" description="Flagellin N-terminal" evidence="5">
    <location>
        <begin position="5"/>
        <end position="138"/>
    </location>
</feature>
<evidence type="ECO:0000259" key="5">
    <source>
        <dbReference type="Pfam" id="PF00669"/>
    </source>
</evidence>
<sequence>MYISNLIASHGANQLLNIEKRKAIATERLSSGLRINHAGDDAAGLTISEKMRAQIRGLSQAGRNIQDGISLSQTAEGGLAEITNNLQRIRELAVQAANDTLTSDDRAMVQDEVTQLIQGNDQIANSTEFNQITLLNNASRHQQSAISGTALNDENILSSPPVGNNGNLLFRTNQGYPTTAADDNQTLIFGSGDSARSVKVGGTVYQLQSLTITPTIEESGTFKTVYKVPAQDVEITQKVRIVQDKYEIRYSVINNSTTAQDIGLMFHIDTMLGNDDAAPFIVNGSPVTTETKYVGADIPDSFTVYNQHTGSGANAEIQAQGIIKGSDILETPSAFGVGNFSSVANWDWVPGGAFSDSGYMVRWDPRTLNPGDSFEVNTFYGLSVPPVVTAPTTGTSLEELYQLQLQVGPNAGNQFTIELSDVRSQSLAIDNLKVDPAEEARRALEKLDTALQKVTTERSKFGVYQSSLERLFNISQSYLENLQAAESRIRDVDMAKQILEFSKTNILSQTTEAMMAQANQQPQQVLQLLQSIKS</sequence>
<evidence type="ECO:0000313" key="8">
    <source>
        <dbReference type="Proteomes" id="UP000294813"/>
    </source>
</evidence>
<evidence type="ECO:0000256" key="2">
    <source>
        <dbReference type="ARBA" id="ARBA00020110"/>
    </source>
</evidence>
<dbReference type="PANTHER" id="PTHR42792">
    <property type="entry name" value="FLAGELLIN"/>
    <property type="match status" value="1"/>
</dbReference>
<protein>
    <recommendedName>
        <fullName evidence="2 4">Flagellin</fullName>
    </recommendedName>
</protein>
<evidence type="ECO:0000313" key="7">
    <source>
        <dbReference type="EMBL" id="TCP59789.1"/>
    </source>
</evidence>
<dbReference type="RefSeq" id="WP_165876548.1">
    <property type="nucleotide sequence ID" value="NZ_JAOQNU010000049.1"/>
</dbReference>
<evidence type="ECO:0000256" key="4">
    <source>
        <dbReference type="RuleBase" id="RU362073"/>
    </source>
</evidence>
<dbReference type="Pfam" id="PF00700">
    <property type="entry name" value="Flagellin_C"/>
    <property type="match status" value="1"/>
</dbReference>
<dbReference type="InterPro" id="IPR046358">
    <property type="entry name" value="Flagellin_C"/>
</dbReference>
<comment type="similarity">
    <text evidence="1 4">Belongs to the bacterial flagellin family.</text>
</comment>
<dbReference type="Pfam" id="PF00669">
    <property type="entry name" value="Flagellin_N"/>
    <property type="match status" value="1"/>
</dbReference>
<comment type="caution">
    <text evidence="7">The sequence shown here is derived from an EMBL/GenBank/DDBJ whole genome shotgun (WGS) entry which is preliminary data.</text>
</comment>
<dbReference type="EMBL" id="SLXT01000048">
    <property type="protein sequence ID" value="TCP59789.1"/>
    <property type="molecule type" value="Genomic_DNA"/>
</dbReference>
<dbReference type="GO" id="GO:0005576">
    <property type="term" value="C:extracellular region"/>
    <property type="evidence" value="ECO:0007669"/>
    <property type="project" value="UniProtKB-SubCell"/>
</dbReference>
<evidence type="ECO:0000256" key="3">
    <source>
        <dbReference type="ARBA" id="ARBA00023143"/>
    </source>
</evidence>
<dbReference type="InterPro" id="IPR042187">
    <property type="entry name" value="Flagellin_C_sub2"/>
</dbReference>
<comment type="subcellular location">
    <subcellularLocation>
        <location evidence="4">Secreted</location>
    </subcellularLocation>
    <subcellularLocation>
        <location evidence="4">Bacterial flagellum</location>
    </subcellularLocation>
</comment>